<dbReference type="OrthoDB" id="9815009at2"/>
<dbReference type="PANTHER" id="PTHR34580:SF1">
    <property type="entry name" value="PROTEIN PAFC"/>
    <property type="match status" value="1"/>
</dbReference>
<dbReference type="InterPro" id="IPR051534">
    <property type="entry name" value="CBASS_pafABC_assoc_protein"/>
</dbReference>
<dbReference type="InterPro" id="IPR057727">
    <property type="entry name" value="WCX_dom"/>
</dbReference>
<dbReference type="InterPro" id="IPR013196">
    <property type="entry name" value="HTH_11"/>
</dbReference>
<feature type="domain" description="HTH deoR-type" evidence="3">
    <location>
        <begin position="2"/>
        <end position="57"/>
    </location>
</feature>
<dbReference type="PROSITE" id="PS52050">
    <property type="entry name" value="WYL"/>
    <property type="match status" value="1"/>
</dbReference>
<dbReference type="PIRSF" id="PIRSF016838">
    <property type="entry name" value="PafC"/>
    <property type="match status" value="1"/>
</dbReference>
<dbReference type="Proteomes" id="UP000298347">
    <property type="component" value="Unassembled WGS sequence"/>
</dbReference>
<dbReference type="SUPFAM" id="SSF46785">
    <property type="entry name" value="Winged helix' DNA-binding domain"/>
    <property type="match status" value="1"/>
</dbReference>
<dbReference type="Pfam" id="PF13280">
    <property type="entry name" value="WYL"/>
    <property type="match status" value="1"/>
</dbReference>
<dbReference type="InterPro" id="IPR036390">
    <property type="entry name" value="WH_DNA-bd_sf"/>
</dbReference>
<keyword evidence="1" id="KW-0805">Transcription regulation</keyword>
<comment type="caution">
    <text evidence="4">The sequence shown here is derived from an EMBL/GenBank/DDBJ whole genome shotgun (WGS) entry which is preliminary data.</text>
</comment>
<organism evidence="4 5">
    <name type="scientific">Sporolactobacillus shoreae</name>
    <dbReference type="NCBI Taxonomy" id="1465501"/>
    <lineage>
        <taxon>Bacteria</taxon>
        <taxon>Bacillati</taxon>
        <taxon>Bacillota</taxon>
        <taxon>Bacilli</taxon>
        <taxon>Bacillales</taxon>
        <taxon>Sporolactobacillaceae</taxon>
        <taxon>Sporolactobacillus</taxon>
    </lineage>
</organism>
<dbReference type="AlphaFoldDB" id="A0A4Z0GL44"/>
<keyword evidence="2" id="KW-0804">Transcription</keyword>
<evidence type="ECO:0000259" key="3">
    <source>
        <dbReference type="PROSITE" id="PS51000"/>
    </source>
</evidence>
<dbReference type="Pfam" id="PF08279">
    <property type="entry name" value="HTH_11"/>
    <property type="match status" value="1"/>
</dbReference>
<dbReference type="GO" id="GO:0003700">
    <property type="term" value="F:DNA-binding transcription factor activity"/>
    <property type="evidence" value="ECO:0007669"/>
    <property type="project" value="InterPro"/>
</dbReference>
<evidence type="ECO:0000313" key="4">
    <source>
        <dbReference type="EMBL" id="TGA97676.1"/>
    </source>
</evidence>
<dbReference type="RefSeq" id="WP_135348886.1">
    <property type="nucleotide sequence ID" value="NZ_SRJD01000012.1"/>
</dbReference>
<protein>
    <submittedName>
        <fullName evidence="4">WYL domain-containing protein</fullName>
    </submittedName>
</protein>
<dbReference type="Gene3D" id="1.10.10.10">
    <property type="entry name" value="Winged helix-like DNA-binding domain superfamily/Winged helix DNA-binding domain"/>
    <property type="match status" value="1"/>
</dbReference>
<name>A0A4Z0GL44_9BACL</name>
<evidence type="ECO:0000256" key="1">
    <source>
        <dbReference type="ARBA" id="ARBA00023015"/>
    </source>
</evidence>
<evidence type="ECO:0000313" key="5">
    <source>
        <dbReference type="Proteomes" id="UP000298347"/>
    </source>
</evidence>
<dbReference type="InterPro" id="IPR001034">
    <property type="entry name" value="DeoR_HTH"/>
</dbReference>
<evidence type="ECO:0000256" key="2">
    <source>
        <dbReference type="ARBA" id="ARBA00023163"/>
    </source>
</evidence>
<reference evidence="4 5" key="1">
    <citation type="journal article" date="2015" name="Int. J. Syst. Evol. Microbiol.">
        <title>Sporolactobacillus shoreae sp. nov. and Sporolactobacillus spathodeae sp. nov., two spore-forming lactic acid bacteria isolated from tree barks in Thailand.</title>
        <authorList>
            <person name="Thamacharoensuk T."/>
            <person name="Kitahara M."/>
            <person name="Ohkuma M."/>
            <person name="Thongchul N."/>
            <person name="Tanasupawat S."/>
        </authorList>
    </citation>
    <scope>NUCLEOTIDE SEQUENCE [LARGE SCALE GENOMIC DNA]</scope>
    <source>
        <strain evidence="4 5">BK92</strain>
    </source>
</reference>
<keyword evidence="5" id="KW-1185">Reference proteome</keyword>
<accession>A0A4Z0GL44</accession>
<dbReference type="PROSITE" id="PS51000">
    <property type="entry name" value="HTH_DEOR_2"/>
    <property type="match status" value="1"/>
</dbReference>
<gene>
    <name evidence="4" type="ORF">E4665_11275</name>
</gene>
<dbReference type="Pfam" id="PF25583">
    <property type="entry name" value="WCX"/>
    <property type="match status" value="1"/>
</dbReference>
<dbReference type="InterPro" id="IPR026881">
    <property type="entry name" value="WYL_dom"/>
</dbReference>
<proteinExistence type="predicted"/>
<dbReference type="PANTHER" id="PTHR34580">
    <property type="match status" value="1"/>
</dbReference>
<dbReference type="InterPro" id="IPR028349">
    <property type="entry name" value="PafC-like"/>
</dbReference>
<dbReference type="InterPro" id="IPR036388">
    <property type="entry name" value="WH-like_DNA-bd_sf"/>
</dbReference>
<dbReference type="EMBL" id="SRJD01000012">
    <property type="protein sequence ID" value="TGA97676.1"/>
    <property type="molecule type" value="Genomic_DNA"/>
</dbReference>
<sequence>MKIDRLLGITIFLLNHGRVSAKGLAERFEVSLRTIQRDIDTLCQAGIPIFSNQGRSGGYEILDSFKMERQVAGQTDYSFIITALRGLASAYDSPKVDDTLEKMISLSPHQKSNSTIFLDFGVLKEGNETNHQLKMLERAIVLKSVISFKYTNSENRLSTPTVEPIVLTYKWYAWYLLAYSLTNEDYRLYKLIRMEKIHVTNQKMSLQHEPAENLLKRYEETSGRKYMDIRLLCKAEVKVRAIEYLKGVVESQDENGDFILKLHLPKNEQLWFGTLLSLGNLVKIIEPESLKERLCDKCMDILQLYNKL</sequence>